<dbReference type="PANTHER" id="PTHR11132">
    <property type="entry name" value="SOLUTE CARRIER FAMILY 35"/>
    <property type="match status" value="1"/>
</dbReference>
<evidence type="ECO:0000256" key="3">
    <source>
        <dbReference type="ARBA" id="ARBA00022989"/>
    </source>
</evidence>
<dbReference type="AlphaFoldDB" id="K8ELL5"/>
<keyword evidence="2 5" id="KW-0812">Transmembrane</keyword>
<dbReference type="Pfam" id="PF03151">
    <property type="entry name" value="TPT"/>
    <property type="match status" value="1"/>
</dbReference>
<dbReference type="InterPro" id="IPR037185">
    <property type="entry name" value="EmrE-like"/>
</dbReference>
<protein>
    <recommendedName>
        <fullName evidence="6">Sugar phosphate transporter domain-containing protein</fullName>
    </recommendedName>
</protein>
<comment type="subcellular location">
    <subcellularLocation>
        <location evidence="1">Membrane</location>
        <topology evidence="1">Multi-pass membrane protein</topology>
    </subcellularLocation>
</comment>
<dbReference type="SUPFAM" id="SSF103481">
    <property type="entry name" value="Multidrug resistance efflux transporter EmrE"/>
    <property type="match status" value="1"/>
</dbReference>
<dbReference type="RefSeq" id="XP_007509749.1">
    <property type="nucleotide sequence ID" value="XM_007509687.1"/>
</dbReference>
<organism evidence="7 8">
    <name type="scientific">Bathycoccus prasinos</name>
    <dbReference type="NCBI Taxonomy" id="41875"/>
    <lineage>
        <taxon>Eukaryota</taxon>
        <taxon>Viridiplantae</taxon>
        <taxon>Chlorophyta</taxon>
        <taxon>Mamiellophyceae</taxon>
        <taxon>Mamiellales</taxon>
        <taxon>Bathycoccaceae</taxon>
        <taxon>Bathycoccus</taxon>
    </lineage>
</organism>
<name>K8ELL5_9CHLO</name>
<accession>K8ELL5</accession>
<feature type="transmembrane region" description="Helical" evidence="5">
    <location>
        <begin position="130"/>
        <end position="147"/>
    </location>
</feature>
<gene>
    <name evidence="7" type="ordered locus">Bathy12g03080</name>
</gene>
<dbReference type="GO" id="GO:0016020">
    <property type="term" value="C:membrane"/>
    <property type="evidence" value="ECO:0007669"/>
    <property type="project" value="UniProtKB-SubCell"/>
</dbReference>
<feature type="transmembrane region" description="Helical" evidence="5">
    <location>
        <begin position="269"/>
        <end position="286"/>
    </location>
</feature>
<dbReference type="KEGG" id="bpg:Bathy12g03080"/>
<dbReference type="GeneID" id="19012566"/>
<reference evidence="7 8" key="1">
    <citation type="submission" date="2011-10" db="EMBL/GenBank/DDBJ databases">
        <authorList>
            <person name="Genoscope - CEA"/>
        </authorList>
    </citation>
    <scope>NUCLEOTIDE SEQUENCE [LARGE SCALE GENOMIC DNA]</scope>
    <source>
        <strain evidence="7 8">RCC 1105</strain>
    </source>
</reference>
<keyword evidence="4 5" id="KW-0472">Membrane</keyword>
<evidence type="ECO:0000256" key="1">
    <source>
        <dbReference type="ARBA" id="ARBA00004141"/>
    </source>
</evidence>
<sequence>MATALNARLITTRGHGNNTNTNNRTTRRFLRASSSKGGGVLAKDDDASLVVVNGFWGKPTKGIVSSGGMLMSRSTQYYQKKKSRGMVSLKTNASSTSSSSSAKAAAASTGDGNGFSLKTGFSTLAAGPRTAVLFSLWYFFNIVFNVYNKSTLNVFPYPWLISTLQLAATSIWMLVVWATGIQEKPKVSKAFLVAVLPVAFFHMVGHVSACVSFSKMAVSFTHVIKAAEPVFSVILSGPLLGATYSPAVWASLIPIVLGCSMAAMKEVSFSISGFNGAMISNVAMVLRNITSKKQLNDFKAVDGINLYGILGIVGLFYLAPAAVYMEGSQWAAGWSAAVAKVGAEKLCQMLFLSGVFYHLYNQVSYQALTGISPVTFSVGNSLKRVAVIVASVIYFRNPVSPLNAAGSGLALLGAYLYTKATEKKK</sequence>
<feature type="transmembrane region" description="Helical" evidence="5">
    <location>
        <begin position="159"/>
        <end position="178"/>
    </location>
</feature>
<dbReference type="OrthoDB" id="6418713at2759"/>
<feature type="domain" description="Sugar phosphate transporter" evidence="6">
    <location>
        <begin position="130"/>
        <end position="417"/>
    </location>
</feature>
<keyword evidence="3 5" id="KW-1133">Transmembrane helix</keyword>
<keyword evidence="8" id="KW-1185">Reference proteome</keyword>
<feature type="transmembrane region" description="Helical" evidence="5">
    <location>
        <begin position="234"/>
        <end position="257"/>
    </location>
</feature>
<evidence type="ECO:0000256" key="4">
    <source>
        <dbReference type="ARBA" id="ARBA00023136"/>
    </source>
</evidence>
<evidence type="ECO:0000256" key="2">
    <source>
        <dbReference type="ARBA" id="ARBA00022692"/>
    </source>
</evidence>
<evidence type="ECO:0000259" key="6">
    <source>
        <dbReference type="Pfam" id="PF03151"/>
    </source>
</evidence>
<dbReference type="Proteomes" id="UP000198341">
    <property type="component" value="Chromosome 12"/>
</dbReference>
<evidence type="ECO:0000313" key="8">
    <source>
        <dbReference type="Proteomes" id="UP000198341"/>
    </source>
</evidence>
<evidence type="ECO:0000313" key="7">
    <source>
        <dbReference type="EMBL" id="CCO18864.1"/>
    </source>
</evidence>
<feature type="transmembrane region" description="Helical" evidence="5">
    <location>
        <begin position="190"/>
        <end position="214"/>
    </location>
</feature>
<dbReference type="InterPro" id="IPR004853">
    <property type="entry name" value="Sugar_P_trans_dom"/>
</dbReference>
<dbReference type="EMBL" id="FO082267">
    <property type="protein sequence ID" value="CCO18864.1"/>
    <property type="molecule type" value="Genomic_DNA"/>
</dbReference>
<dbReference type="InterPro" id="IPR050186">
    <property type="entry name" value="TPT_transporter"/>
</dbReference>
<evidence type="ECO:0000256" key="5">
    <source>
        <dbReference type="SAM" id="Phobius"/>
    </source>
</evidence>
<proteinExistence type="predicted"/>
<dbReference type="eggNOG" id="KOG1441">
    <property type="taxonomic scope" value="Eukaryota"/>
</dbReference>
<feature type="transmembrane region" description="Helical" evidence="5">
    <location>
        <begin position="306"/>
        <end position="325"/>
    </location>
</feature>